<dbReference type="GO" id="GO:0008999">
    <property type="term" value="F:protein-N-terminal-alanine acetyltransferase activity"/>
    <property type="evidence" value="ECO:0007669"/>
    <property type="project" value="TreeGrafter"/>
</dbReference>
<dbReference type="Gene3D" id="3.40.630.30">
    <property type="match status" value="1"/>
</dbReference>
<sequence>MAEENAFLVEGPRVGIRPCAYEDAEEFTAGARQSKDLHHPWLFPPTDIRAFTAYAARLIEEADKAGFLVCTRDDGVIAGYISVNNIVEGAFRCAALGYGAFSHAVGRGLMTEGLGLVVGHAFTTMGLHRLEINVQPGNAPSIALARRLGFRKEGFSPDFLFINGAWRDHERWALTSEMPGATAAGTLSGGPASG</sequence>
<name>A0A1V4AE25_9ACTN</name>
<dbReference type="RefSeq" id="WP_077965592.1">
    <property type="nucleotide sequence ID" value="NZ_CP045178.1"/>
</dbReference>
<comment type="similarity">
    <text evidence="3">Belongs to the acetyltransferase family. RimJ subfamily.</text>
</comment>
<organism evidence="5 6">
    <name type="scientific">Streptomyces tsukubensis</name>
    <dbReference type="NCBI Taxonomy" id="83656"/>
    <lineage>
        <taxon>Bacteria</taxon>
        <taxon>Bacillati</taxon>
        <taxon>Actinomycetota</taxon>
        <taxon>Actinomycetes</taxon>
        <taxon>Kitasatosporales</taxon>
        <taxon>Streptomycetaceae</taxon>
        <taxon>Streptomyces</taxon>
    </lineage>
</organism>
<dbReference type="Proteomes" id="UP000190539">
    <property type="component" value="Unassembled WGS sequence"/>
</dbReference>
<keyword evidence="2" id="KW-0012">Acyltransferase</keyword>
<dbReference type="Pfam" id="PF13302">
    <property type="entry name" value="Acetyltransf_3"/>
    <property type="match status" value="1"/>
</dbReference>
<keyword evidence="6" id="KW-1185">Reference proteome</keyword>
<evidence type="ECO:0000313" key="6">
    <source>
        <dbReference type="Proteomes" id="UP000190539"/>
    </source>
</evidence>
<feature type="domain" description="N-acetyltransferase" evidence="4">
    <location>
        <begin position="14"/>
        <end position="177"/>
    </location>
</feature>
<dbReference type="InterPro" id="IPR051531">
    <property type="entry name" value="N-acetyltransferase"/>
</dbReference>
<proteinExistence type="inferred from homology"/>
<evidence type="ECO:0000256" key="1">
    <source>
        <dbReference type="ARBA" id="ARBA00022679"/>
    </source>
</evidence>
<dbReference type="PANTHER" id="PTHR43792">
    <property type="entry name" value="GNAT FAMILY, PUTATIVE (AFU_ORTHOLOGUE AFUA_3G00765)-RELATED-RELATED"/>
    <property type="match status" value="1"/>
</dbReference>
<dbReference type="PROSITE" id="PS51186">
    <property type="entry name" value="GNAT"/>
    <property type="match status" value="1"/>
</dbReference>
<dbReference type="GO" id="GO:0005737">
    <property type="term" value="C:cytoplasm"/>
    <property type="evidence" value="ECO:0007669"/>
    <property type="project" value="TreeGrafter"/>
</dbReference>
<dbReference type="EMBL" id="MVFC01000003">
    <property type="protein sequence ID" value="OON81749.1"/>
    <property type="molecule type" value="Genomic_DNA"/>
</dbReference>
<dbReference type="SUPFAM" id="SSF55729">
    <property type="entry name" value="Acyl-CoA N-acyltransferases (Nat)"/>
    <property type="match status" value="1"/>
</dbReference>
<evidence type="ECO:0000259" key="4">
    <source>
        <dbReference type="PROSITE" id="PS51186"/>
    </source>
</evidence>
<dbReference type="STRING" id="83656.B1H18_06355"/>
<comment type="caution">
    <text evidence="5">The sequence shown here is derived from an EMBL/GenBank/DDBJ whole genome shotgun (WGS) entry which is preliminary data.</text>
</comment>
<dbReference type="AlphaFoldDB" id="A0A1V4AE25"/>
<protein>
    <submittedName>
        <fullName evidence="5">GNAT family N-acetyltransferase</fullName>
    </submittedName>
</protein>
<dbReference type="InterPro" id="IPR016181">
    <property type="entry name" value="Acyl_CoA_acyltransferase"/>
</dbReference>
<dbReference type="InterPro" id="IPR000182">
    <property type="entry name" value="GNAT_dom"/>
</dbReference>
<dbReference type="PANTHER" id="PTHR43792:SF8">
    <property type="entry name" value="[RIBOSOMAL PROTEIN US5]-ALANINE N-ACETYLTRANSFERASE"/>
    <property type="match status" value="1"/>
</dbReference>
<evidence type="ECO:0000313" key="5">
    <source>
        <dbReference type="EMBL" id="OON81749.1"/>
    </source>
</evidence>
<keyword evidence="1 5" id="KW-0808">Transferase</keyword>
<evidence type="ECO:0000256" key="2">
    <source>
        <dbReference type="ARBA" id="ARBA00023315"/>
    </source>
</evidence>
<gene>
    <name evidence="5" type="ORF">B1H18_06355</name>
</gene>
<accession>A0A1V4AE25</accession>
<dbReference type="OrthoDB" id="5242221at2"/>
<evidence type="ECO:0000256" key="3">
    <source>
        <dbReference type="ARBA" id="ARBA00038502"/>
    </source>
</evidence>
<reference evidence="5 6" key="1">
    <citation type="submission" date="2017-02" db="EMBL/GenBank/DDBJ databases">
        <title>Draft Genome Sequence of Streptomyces tsukubaensis F601, a Producer of the immunosuppressant tacrolimus FK506.</title>
        <authorList>
            <person name="Zong G."/>
            <person name="Zhong C."/>
            <person name="Fu J."/>
            <person name="Qin R."/>
            <person name="Cao G."/>
        </authorList>
    </citation>
    <scope>NUCLEOTIDE SEQUENCE [LARGE SCALE GENOMIC DNA]</scope>
    <source>
        <strain evidence="5 6">F601</strain>
    </source>
</reference>